<evidence type="ECO:0000313" key="3">
    <source>
        <dbReference type="EMBL" id="OLR61618.1"/>
    </source>
</evidence>
<dbReference type="InterPro" id="IPR012337">
    <property type="entry name" value="RNaseH-like_sf"/>
</dbReference>
<dbReference type="Gene3D" id="3.30.420.10">
    <property type="entry name" value="Ribonuclease H-like superfamily/Ribonuclease H"/>
    <property type="match status" value="1"/>
</dbReference>
<dbReference type="STRING" id="1465756.BIV18_09700"/>
<dbReference type="GO" id="GO:0003677">
    <property type="term" value="F:DNA binding"/>
    <property type="evidence" value="ECO:0007669"/>
    <property type="project" value="InterPro"/>
</dbReference>
<protein>
    <recommendedName>
        <fullName evidence="2">Exonuclease domain-containing protein</fullName>
    </recommendedName>
</protein>
<dbReference type="CDD" id="cd06127">
    <property type="entry name" value="DEDDh"/>
    <property type="match status" value="1"/>
</dbReference>
<dbReference type="PANTHER" id="PTHR30231">
    <property type="entry name" value="DNA POLYMERASE III SUBUNIT EPSILON"/>
    <property type="match status" value="1"/>
</dbReference>
<dbReference type="Proteomes" id="UP000187166">
    <property type="component" value="Unassembled WGS sequence"/>
</dbReference>
<evidence type="ECO:0000256" key="1">
    <source>
        <dbReference type="ARBA" id="ARBA00022839"/>
    </source>
</evidence>
<feature type="domain" description="Exonuclease" evidence="2">
    <location>
        <begin position="38"/>
        <end position="204"/>
    </location>
</feature>
<dbReference type="EMBL" id="MJIH01000008">
    <property type="protein sequence ID" value="OLR61618.1"/>
    <property type="molecule type" value="Genomic_DNA"/>
</dbReference>
<dbReference type="InterPro" id="IPR013520">
    <property type="entry name" value="Ribonucl_H"/>
</dbReference>
<evidence type="ECO:0000259" key="2">
    <source>
        <dbReference type="SMART" id="SM00479"/>
    </source>
</evidence>
<dbReference type="FunFam" id="3.30.420.10:FF:000045">
    <property type="entry name" value="3'-5' exonuclease DinG"/>
    <property type="match status" value="1"/>
</dbReference>
<keyword evidence="1" id="KW-0540">Nuclease</keyword>
<dbReference type="SUPFAM" id="SSF53098">
    <property type="entry name" value="Ribonuclease H-like"/>
    <property type="match status" value="1"/>
</dbReference>
<dbReference type="InterPro" id="IPR036397">
    <property type="entry name" value="RNaseH_sf"/>
</dbReference>
<dbReference type="GO" id="GO:0008408">
    <property type="term" value="F:3'-5' exonuclease activity"/>
    <property type="evidence" value="ECO:0007669"/>
    <property type="project" value="TreeGrafter"/>
</dbReference>
<accession>A0A1U7LX30</accession>
<sequence>MQNKIELMEPFYSQINPSHTLTSKKFSDNAFRARNSSSFVIFDLETTGFSPFTGGYITEIGAVKVENGEIVDVFERFVDPQIAIPKKITALTGINYPMVYKKGRYTRHISDFLEFVGDSTLVAHNSKFDWDTFIKYYAEKTCLYPTNPVIDTLCISRNLYPIPSHKLRDICDYLGIEMTNAHRALDDVKATYKVFMKMLEDKALEESPNKEIFVKEDIDFPKQKILSAKQWIKEFEVEGLKQKHNRLYVTTNYSKLFYDLSVKDWEVVETRVPIDKKDLSKQLGNILKKKLA</sequence>
<dbReference type="AlphaFoldDB" id="A0A1U7LX30"/>
<proteinExistence type="predicted"/>
<keyword evidence="1" id="KW-0378">Hydrolase</keyword>
<name>A0A1U7LX30_9FIRM</name>
<comment type="caution">
    <text evidence="3">The sequence shown here is derived from an EMBL/GenBank/DDBJ whole genome shotgun (WGS) entry which is preliminary data.</text>
</comment>
<dbReference type="NCBIfam" id="TIGR00573">
    <property type="entry name" value="dnaq"/>
    <property type="match status" value="1"/>
</dbReference>
<dbReference type="InterPro" id="IPR006054">
    <property type="entry name" value="DnaQ"/>
</dbReference>
<dbReference type="GO" id="GO:0045004">
    <property type="term" value="P:DNA replication proofreading"/>
    <property type="evidence" value="ECO:0007669"/>
    <property type="project" value="TreeGrafter"/>
</dbReference>
<dbReference type="GO" id="GO:0003887">
    <property type="term" value="F:DNA-directed DNA polymerase activity"/>
    <property type="evidence" value="ECO:0007669"/>
    <property type="project" value="InterPro"/>
</dbReference>
<dbReference type="GO" id="GO:0005829">
    <property type="term" value="C:cytosol"/>
    <property type="evidence" value="ECO:0007669"/>
    <property type="project" value="TreeGrafter"/>
</dbReference>
<reference evidence="3 4" key="1">
    <citation type="journal article" date="2016" name="Appl. Environ. Microbiol.">
        <title>Function and Phylogeny of Bacterial Butyryl Coenzyme A:Acetate Transferases and Their Diversity in the Proximal Colon of Swine.</title>
        <authorList>
            <person name="Trachsel J."/>
            <person name="Bayles D.O."/>
            <person name="Looft T."/>
            <person name="Levine U.Y."/>
            <person name="Allen H.K."/>
        </authorList>
    </citation>
    <scope>NUCLEOTIDE SEQUENCE [LARGE SCALE GENOMIC DNA]</scope>
    <source>
        <strain evidence="3 4">35-6-1</strain>
    </source>
</reference>
<keyword evidence="4" id="KW-1185">Reference proteome</keyword>
<gene>
    <name evidence="3" type="ORF">BIV18_09700</name>
</gene>
<keyword evidence="1" id="KW-0269">Exonuclease</keyword>
<organism evidence="3 4">
    <name type="scientific">Peptoniphilus porci</name>
    <dbReference type="NCBI Taxonomy" id="2652280"/>
    <lineage>
        <taxon>Bacteria</taxon>
        <taxon>Bacillati</taxon>
        <taxon>Bacillota</taxon>
        <taxon>Tissierellia</taxon>
        <taxon>Tissierellales</taxon>
        <taxon>Peptoniphilaceae</taxon>
        <taxon>Peptoniphilus</taxon>
    </lineage>
</organism>
<dbReference type="Pfam" id="PF00929">
    <property type="entry name" value="RNase_T"/>
    <property type="match status" value="1"/>
</dbReference>
<evidence type="ECO:0000313" key="4">
    <source>
        <dbReference type="Proteomes" id="UP000187166"/>
    </source>
</evidence>
<dbReference type="SMART" id="SM00479">
    <property type="entry name" value="EXOIII"/>
    <property type="match status" value="1"/>
</dbReference>
<dbReference type="PANTHER" id="PTHR30231:SF41">
    <property type="entry name" value="DNA POLYMERASE III SUBUNIT EPSILON"/>
    <property type="match status" value="1"/>
</dbReference>